<dbReference type="RefSeq" id="WP_036637153.1">
    <property type="nucleotide sequence ID" value="NZ_JFZB01000012.1"/>
</dbReference>
<dbReference type="PANTHER" id="PTHR43309">
    <property type="entry name" value="5-OXOPROLINASE SUBUNIT C"/>
    <property type="match status" value="1"/>
</dbReference>
<comment type="caution">
    <text evidence="5">The sequence shown here is derived from an EMBL/GenBank/DDBJ whole genome shotgun (WGS) entry which is preliminary data.</text>
</comment>
<dbReference type="InterPro" id="IPR029000">
    <property type="entry name" value="Cyclophilin-like_dom_sf"/>
</dbReference>
<dbReference type="InterPro" id="IPR052708">
    <property type="entry name" value="PxpC"/>
</dbReference>
<evidence type="ECO:0000256" key="3">
    <source>
        <dbReference type="ARBA" id="ARBA00022840"/>
    </source>
</evidence>
<accession>A0A086XY05</accession>
<keyword evidence="6" id="KW-1185">Reference proteome</keyword>
<dbReference type="SMART" id="SM00797">
    <property type="entry name" value="AHS2"/>
    <property type="match status" value="1"/>
</dbReference>
<dbReference type="NCBIfam" id="TIGR00724">
    <property type="entry name" value="urea_amlyse_rel"/>
    <property type="match status" value="1"/>
</dbReference>
<evidence type="ECO:0000256" key="1">
    <source>
        <dbReference type="ARBA" id="ARBA00022741"/>
    </source>
</evidence>
<evidence type="ECO:0000313" key="5">
    <source>
        <dbReference type="EMBL" id="KFI26905.1"/>
    </source>
</evidence>
<proteinExistence type="predicted"/>
<organism evidence="5 6">
    <name type="scientific">Paenirhodobacter enshiensis</name>
    <dbReference type="NCBI Taxonomy" id="1105367"/>
    <lineage>
        <taxon>Bacteria</taxon>
        <taxon>Pseudomonadati</taxon>
        <taxon>Pseudomonadota</taxon>
        <taxon>Alphaproteobacteria</taxon>
        <taxon>Rhodobacterales</taxon>
        <taxon>Rhodobacter group</taxon>
        <taxon>Paenirhodobacter</taxon>
    </lineage>
</organism>
<name>A0A086XY05_9RHOB</name>
<feature type="domain" description="Carboxyltransferase" evidence="4">
    <location>
        <begin position="25"/>
        <end position="301"/>
    </location>
</feature>
<protein>
    <submittedName>
        <fullName evidence="5">Allophanate hydrolase</fullName>
    </submittedName>
</protein>
<dbReference type="eggNOG" id="COG1984">
    <property type="taxonomic scope" value="Bacteria"/>
</dbReference>
<evidence type="ECO:0000256" key="2">
    <source>
        <dbReference type="ARBA" id="ARBA00022801"/>
    </source>
</evidence>
<dbReference type="STRING" id="1105367.CG50_01180"/>
<dbReference type="Pfam" id="PF02626">
    <property type="entry name" value="CT_A_B"/>
    <property type="match status" value="1"/>
</dbReference>
<dbReference type="OrthoDB" id="9768696at2"/>
<keyword evidence="2 5" id="KW-0378">Hydrolase</keyword>
<keyword evidence="3" id="KW-0067">ATP-binding</keyword>
<dbReference type="GO" id="GO:0005524">
    <property type="term" value="F:ATP binding"/>
    <property type="evidence" value="ECO:0007669"/>
    <property type="project" value="UniProtKB-KW"/>
</dbReference>
<dbReference type="Gene3D" id="2.40.100.10">
    <property type="entry name" value="Cyclophilin-like"/>
    <property type="match status" value="1"/>
</dbReference>
<evidence type="ECO:0000313" key="6">
    <source>
        <dbReference type="Proteomes" id="UP000028824"/>
    </source>
</evidence>
<dbReference type="AlphaFoldDB" id="A0A086XY05"/>
<gene>
    <name evidence="5" type="ORF">CG50_01180</name>
</gene>
<dbReference type="SUPFAM" id="SSF50891">
    <property type="entry name" value="Cyclophilin-like"/>
    <property type="match status" value="1"/>
</dbReference>
<reference evidence="5 6" key="1">
    <citation type="submission" date="2014-03" db="EMBL/GenBank/DDBJ databases">
        <title>Genome of Paenirhodobacter enshiensis DW2-9.</title>
        <authorList>
            <person name="Wang D."/>
            <person name="Wang G."/>
        </authorList>
    </citation>
    <scope>NUCLEOTIDE SEQUENCE [LARGE SCALE GENOMIC DNA]</scope>
    <source>
        <strain evidence="5 6">DW2-9</strain>
    </source>
</reference>
<keyword evidence="1" id="KW-0547">Nucleotide-binding</keyword>
<dbReference type="Proteomes" id="UP000028824">
    <property type="component" value="Unassembled WGS sequence"/>
</dbReference>
<sequence length="316" mass="32628">MADLRIVSPGLMMTVQDLGRTGLLSNGVSGSGAMDPEALQIANALVGNAPGAAALEFAHMGGSFTATAECLVAVCAAAPGLSIAGKPAAPWQSHRLRAGETVTVGATPGTVWGYVAISGGIATPAVLGSRATHLRSGIGGLDGRSLQAGDVLPLGTPGDLRPRRLRNPWRVRSGAIDVVMGPQADAFTPEMQHRFLSATFTVSAKRDRMAMILDGPAIEAAAGHDIVSDGTLRGSVQVPGSGHPMVLMADRQTTGGYPKIATVVSTDLARLAQLATGQRFRFRALNQERAEDKAIAARRALADALAEIAREEPMTA</sequence>
<dbReference type="PANTHER" id="PTHR43309:SF5">
    <property type="entry name" value="5-OXOPROLINASE SUBUNIT C"/>
    <property type="match status" value="1"/>
</dbReference>
<dbReference type="GO" id="GO:0016787">
    <property type="term" value="F:hydrolase activity"/>
    <property type="evidence" value="ECO:0007669"/>
    <property type="project" value="UniProtKB-KW"/>
</dbReference>
<dbReference type="EMBL" id="JFZB01000012">
    <property type="protein sequence ID" value="KFI26905.1"/>
    <property type="molecule type" value="Genomic_DNA"/>
</dbReference>
<evidence type="ECO:0000259" key="4">
    <source>
        <dbReference type="SMART" id="SM00797"/>
    </source>
</evidence>
<dbReference type="InterPro" id="IPR003778">
    <property type="entry name" value="CT_A_B"/>
</dbReference>